<keyword evidence="13" id="KW-0119">Carbohydrate metabolism</keyword>
<keyword evidence="20" id="KW-1185">Reference proteome</keyword>
<dbReference type="FunCoup" id="A0A6L2PNS3">
    <property type="interactions" value="688"/>
</dbReference>
<dbReference type="InterPro" id="IPR045130">
    <property type="entry name" value="OFUT2-like"/>
</dbReference>
<proteinExistence type="inferred from homology"/>
<evidence type="ECO:0000313" key="20">
    <source>
        <dbReference type="Proteomes" id="UP000502823"/>
    </source>
</evidence>
<dbReference type="EC" id="2.4.1.221" evidence="4"/>
<keyword evidence="11" id="KW-0325">Glycoprotein</keyword>
<reference evidence="20" key="1">
    <citation type="submission" date="2020-01" db="EMBL/GenBank/DDBJ databases">
        <title>Draft genome sequence of the Termite Coptotermes fromosanus.</title>
        <authorList>
            <person name="Itakura S."/>
            <person name="Yosikawa Y."/>
            <person name="Umezawa K."/>
        </authorList>
    </citation>
    <scope>NUCLEOTIDE SEQUENCE [LARGE SCALE GENOMIC DNA]</scope>
</reference>
<gene>
    <name evidence="19" type="ORF">Cfor_07929</name>
</gene>
<evidence type="ECO:0000256" key="1">
    <source>
        <dbReference type="ARBA" id="ARBA00004240"/>
    </source>
</evidence>
<dbReference type="PANTHER" id="PTHR13398:SF0">
    <property type="entry name" value="GDP-FUCOSE PROTEIN O-FUCOSYLTRANSFERASE 2"/>
    <property type="match status" value="1"/>
</dbReference>
<comment type="similarity">
    <text evidence="14">Belongs to the glycosyltransferase 68 family.</text>
</comment>
<evidence type="ECO:0000256" key="14">
    <source>
        <dbReference type="ARBA" id="ARBA00025803"/>
    </source>
</evidence>
<dbReference type="GO" id="GO:0005794">
    <property type="term" value="C:Golgi apparatus"/>
    <property type="evidence" value="ECO:0007669"/>
    <property type="project" value="UniProtKB-SubCell"/>
</dbReference>
<comment type="subcellular location">
    <subcellularLocation>
        <location evidence="1">Endoplasmic reticulum</location>
    </subcellularLocation>
    <subcellularLocation>
        <location evidence="2">Golgi apparatus</location>
    </subcellularLocation>
</comment>
<dbReference type="InParanoid" id="A0A6L2PNS3"/>
<dbReference type="Proteomes" id="UP000502823">
    <property type="component" value="Unassembled WGS sequence"/>
</dbReference>
<dbReference type="FunFam" id="3.40.50.11350:FF:000002">
    <property type="entry name" value="GDP-fucose protein O-fucosyltransferase 2"/>
    <property type="match status" value="1"/>
</dbReference>
<dbReference type="InterPro" id="IPR019378">
    <property type="entry name" value="GDP-Fuc_O-FucTrfase"/>
</dbReference>
<keyword evidence="5" id="KW-0328">Glycosyltransferase</keyword>
<dbReference type="GO" id="GO:0046922">
    <property type="term" value="F:peptide-O-fucosyltransferase activity"/>
    <property type="evidence" value="ECO:0007669"/>
    <property type="project" value="UniProtKB-EC"/>
</dbReference>
<evidence type="ECO:0000256" key="10">
    <source>
        <dbReference type="ARBA" id="ARBA00023157"/>
    </source>
</evidence>
<keyword evidence="7" id="KW-0732">Signal</keyword>
<comment type="catalytic activity">
    <reaction evidence="18">
        <text>L-seryl-[protein] + GDP-beta-L-fucose = 3-O-(alpha-L-fucosyl)-L-seryl-[protein] + GDP + H(+)</text>
        <dbReference type="Rhea" id="RHEA:63644"/>
        <dbReference type="Rhea" id="RHEA-COMP:9863"/>
        <dbReference type="Rhea" id="RHEA-COMP:17914"/>
        <dbReference type="ChEBI" id="CHEBI:15378"/>
        <dbReference type="ChEBI" id="CHEBI:29999"/>
        <dbReference type="ChEBI" id="CHEBI:57273"/>
        <dbReference type="ChEBI" id="CHEBI:58189"/>
        <dbReference type="ChEBI" id="CHEBI:189632"/>
        <dbReference type="EC" id="2.4.1.221"/>
    </reaction>
    <physiologicalReaction direction="left-to-right" evidence="18">
        <dbReference type="Rhea" id="RHEA:63645"/>
    </physiologicalReaction>
</comment>
<dbReference type="Gene3D" id="3.40.50.11350">
    <property type="match status" value="1"/>
</dbReference>
<dbReference type="AlphaFoldDB" id="A0A6L2PNS3"/>
<keyword evidence="6" id="KW-0808">Transferase</keyword>
<evidence type="ECO:0000256" key="11">
    <source>
        <dbReference type="ARBA" id="ARBA00023180"/>
    </source>
</evidence>
<dbReference type="FunFam" id="3.40.50.11340:FF:000007">
    <property type="entry name" value="GDP-fucose protein O-fucosyltransferase 2"/>
    <property type="match status" value="1"/>
</dbReference>
<protein>
    <recommendedName>
        <fullName evidence="15">GDP-fucose protein O-fucosyltransferase 2</fullName>
        <ecNumber evidence="4">2.4.1.221</ecNumber>
    </recommendedName>
    <alternativeName>
        <fullName evidence="16">Peptide-O-fucosyltransferase 2</fullName>
    </alternativeName>
</protein>
<sequence length="386" mass="45103">YILYDVNPPEGFNLRRDVYMRMAVFVRKMKKLGDWHLVLPPWGQLYHWQSTDVGQQDMLPWSLFFDVPGLQRFAPVIEMHEFQKEFGSPVLDVVYVLQHYKDMWESGQWVEKFELQPCHEKHRYSMLQNGQYTGWFWGYPNITAAEVHCLSFHGYASYLKGVLQNIKARAVMFDHAEVALHDTFGDALYWKARRSMRFASALVKLAANFRMKYLNSTDEADGTVRPNDWTEEKTCSDVSGGPYVCVHLRRKDFLWGRPKQVPSIAGAAKQIRAHLEQQELKTVFVATDAPPEEFEELQQHLQEYQVLRYEPSKVVKQTHKDGGVAIIEQIICSHARFFSGTYESTFSFRIQEEREIMGFPSDRTFNRLCGDDEQKCSQPSAWRIVF</sequence>
<dbReference type="CDD" id="cd11298">
    <property type="entry name" value="O-FucT-2"/>
    <property type="match status" value="1"/>
</dbReference>
<feature type="non-terminal residue" evidence="19">
    <location>
        <position position="1"/>
    </location>
</feature>
<evidence type="ECO:0000256" key="5">
    <source>
        <dbReference type="ARBA" id="ARBA00022676"/>
    </source>
</evidence>
<evidence type="ECO:0000256" key="3">
    <source>
        <dbReference type="ARBA" id="ARBA00004922"/>
    </source>
</evidence>
<dbReference type="Pfam" id="PF10250">
    <property type="entry name" value="O-FucT"/>
    <property type="match status" value="1"/>
</dbReference>
<name>A0A6L2PNS3_COPFO</name>
<keyword evidence="9" id="KW-0333">Golgi apparatus</keyword>
<comment type="catalytic activity">
    <reaction evidence="17">
        <text>L-threonyl-[protein] + GDP-beta-L-fucose = 3-O-(alpha-L-fucosyl)-L-threonyl-[protein] + GDP + H(+)</text>
        <dbReference type="Rhea" id="RHEA:70491"/>
        <dbReference type="Rhea" id="RHEA-COMP:11060"/>
        <dbReference type="Rhea" id="RHEA-COMP:17915"/>
        <dbReference type="ChEBI" id="CHEBI:15378"/>
        <dbReference type="ChEBI" id="CHEBI:30013"/>
        <dbReference type="ChEBI" id="CHEBI:57273"/>
        <dbReference type="ChEBI" id="CHEBI:58189"/>
        <dbReference type="ChEBI" id="CHEBI:189631"/>
        <dbReference type="EC" id="2.4.1.221"/>
    </reaction>
    <physiologicalReaction direction="left-to-right" evidence="17">
        <dbReference type="Rhea" id="RHEA:70492"/>
    </physiologicalReaction>
</comment>
<organism evidence="19 20">
    <name type="scientific">Coptotermes formosanus</name>
    <name type="common">Formosan subterranean termite</name>
    <dbReference type="NCBI Taxonomy" id="36987"/>
    <lineage>
        <taxon>Eukaryota</taxon>
        <taxon>Metazoa</taxon>
        <taxon>Ecdysozoa</taxon>
        <taxon>Arthropoda</taxon>
        <taxon>Hexapoda</taxon>
        <taxon>Insecta</taxon>
        <taxon>Pterygota</taxon>
        <taxon>Neoptera</taxon>
        <taxon>Polyneoptera</taxon>
        <taxon>Dictyoptera</taxon>
        <taxon>Blattodea</taxon>
        <taxon>Blattoidea</taxon>
        <taxon>Termitoidae</taxon>
        <taxon>Rhinotermitidae</taxon>
        <taxon>Coptotermes</taxon>
    </lineage>
</organism>
<evidence type="ECO:0000256" key="7">
    <source>
        <dbReference type="ARBA" id="ARBA00022729"/>
    </source>
</evidence>
<comment type="caution">
    <text evidence="19">The sequence shown here is derived from an EMBL/GenBank/DDBJ whole genome shotgun (WGS) entry which is preliminary data.</text>
</comment>
<evidence type="ECO:0000256" key="18">
    <source>
        <dbReference type="ARBA" id="ARBA00048647"/>
    </source>
</evidence>
<evidence type="ECO:0000256" key="13">
    <source>
        <dbReference type="ARBA" id="ARBA00023277"/>
    </source>
</evidence>
<evidence type="ECO:0000256" key="8">
    <source>
        <dbReference type="ARBA" id="ARBA00022824"/>
    </source>
</evidence>
<evidence type="ECO:0000256" key="2">
    <source>
        <dbReference type="ARBA" id="ARBA00004555"/>
    </source>
</evidence>
<evidence type="ECO:0000256" key="16">
    <source>
        <dbReference type="ARBA" id="ARBA00033083"/>
    </source>
</evidence>
<evidence type="ECO:0000256" key="15">
    <source>
        <dbReference type="ARBA" id="ARBA00026232"/>
    </source>
</evidence>
<evidence type="ECO:0000256" key="9">
    <source>
        <dbReference type="ARBA" id="ARBA00023034"/>
    </source>
</evidence>
<evidence type="ECO:0000256" key="6">
    <source>
        <dbReference type="ARBA" id="ARBA00022679"/>
    </source>
</evidence>
<dbReference type="OrthoDB" id="422368at2759"/>
<accession>A0A6L2PNS3</accession>
<evidence type="ECO:0000256" key="4">
    <source>
        <dbReference type="ARBA" id="ARBA00012196"/>
    </source>
</evidence>
<keyword evidence="8" id="KW-0256">Endoplasmic reticulum</keyword>
<evidence type="ECO:0000256" key="12">
    <source>
        <dbReference type="ARBA" id="ARBA00023253"/>
    </source>
</evidence>
<evidence type="ECO:0000256" key="17">
    <source>
        <dbReference type="ARBA" id="ARBA00047273"/>
    </source>
</evidence>
<dbReference type="Gene3D" id="3.40.50.11340">
    <property type="match status" value="1"/>
</dbReference>
<evidence type="ECO:0000313" key="19">
    <source>
        <dbReference type="EMBL" id="GFG32832.1"/>
    </source>
</evidence>
<keyword evidence="12" id="KW-0294">Fucose metabolism</keyword>
<keyword evidence="10" id="KW-1015">Disulfide bond</keyword>
<dbReference type="GO" id="GO:0006004">
    <property type="term" value="P:fucose metabolic process"/>
    <property type="evidence" value="ECO:0007669"/>
    <property type="project" value="UniProtKB-KW"/>
</dbReference>
<dbReference type="PANTHER" id="PTHR13398">
    <property type="entry name" value="GDP-FUCOSE PROTEIN O-FUCOSYLTRANSFERASE 2"/>
    <property type="match status" value="1"/>
</dbReference>
<dbReference type="EMBL" id="BLKM01011326">
    <property type="protein sequence ID" value="GFG32832.1"/>
    <property type="molecule type" value="Genomic_DNA"/>
</dbReference>
<dbReference type="GO" id="GO:0005783">
    <property type="term" value="C:endoplasmic reticulum"/>
    <property type="evidence" value="ECO:0007669"/>
    <property type="project" value="UniProtKB-SubCell"/>
</dbReference>
<comment type="pathway">
    <text evidence="3">Protein modification; protein glycosylation.</text>
</comment>